<dbReference type="InterPro" id="IPR004868">
    <property type="entry name" value="DNA-dir_DNA_pol_B_mt/vir"/>
</dbReference>
<keyword evidence="7" id="KW-0238">DNA-binding</keyword>
<evidence type="ECO:0000256" key="1">
    <source>
        <dbReference type="ARBA" id="ARBA00005755"/>
    </source>
</evidence>
<keyword evidence="11" id="KW-1185">Reference proteome</keyword>
<gene>
    <name evidence="10" type="ORF">AVEN_156329_1</name>
</gene>
<dbReference type="Pfam" id="PF03175">
    <property type="entry name" value="DNA_pol_B_2"/>
    <property type="match status" value="1"/>
</dbReference>
<keyword evidence="6" id="KW-0239">DNA-directed DNA polymerase</keyword>
<dbReference type="EMBL" id="BGPR01005346">
    <property type="protein sequence ID" value="GBN09370.1"/>
    <property type="molecule type" value="Genomic_DNA"/>
</dbReference>
<accession>A0A4Y2L585</accession>
<evidence type="ECO:0000256" key="3">
    <source>
        <dbReference type="ARBA" id="ARBA00022679"/>
    </source>
</evidence>
<dbReference type="PANTHER" id="PTHR33568:SF3">
    <property type="entry name" value="DNA-DIRECTED DNA POLYMERASE"/>
    <property type="match status" value="1"/>
</dbReference>
<keyword evidence="4" id="KW-0548">Nucleotidyltransferase</keyword>
<evidence type="ECO:0000256" key="6">
    <source>
        <dbReference type="ARBA" id="ARBA00022932"/>
    </source>
</evidence>
<dbReference type="GO" id="GO:0000166">
    <property type="term" value="F:nucleotide binding"/>
    <property type="evidence" value="ECO:0007669"/>
    <property type="project" value="InterPro"/>
</dbReference>
<dbReference type="Proteomes" id="UP000499080">
    <property type="component" value="Unassembled WGS sequence"/>
</dbReference>
<dbReference type="InterPro" id="IPR012337">
    <property type="entry name" value="RNaseH-like_sf"/>
</dbReference>
<comment type="catalytic activity">
    <reaction evidence="8">
        <text>DNA(n) + a 2'-deoxyribonucleoside 5'-triphosphate = DNA(n+1) + diphosphate</text>
        <dbReference type="Rhea" id="RHEA:22508"/>
        <dbReference type="Rhea" id="RHEA-COMP:17339"/>
        <dbReference type="Rhea" id="RHEA-COMP:17340"/>
        <dbReference type="ChEBI" id="CHEBI:33019"/>
        <dbReference type="ChEBI" id="CHEBI:61560"/>
        <dbReference type="ChEBI" id="CHEBI:173112"/>
        <dbReference type="EC" id="2.7.7.7"/>
    </reaction>
</comment>
<reference evidence="10 11" key="1">
    <citation type="journal article" date="2019" name="Sci. Rep.">
        <title>Orb-weaving spider Araneus ventricosus genome elucidates the spidroin gene catalogue.</title>
        <authorList>
            <person name="Kono N."/>
            <person name="Nakamura H."/>
            <person name="Ohtoshi R."/>
            <person name="Moran D.A.P."/>
            <person name="Shinohara A."/>
            <person name="Yoshida Y."/>
            <person name="Fujiwara M."/>
            <person name="Mori M."/>
            <person name="Tomita M."/>
            <person name="Arakawa K."/>
        </authorList>
    </citation>
    <scope>NUCLEOTIDE SEQUENCE [LARGE SCALE GENOMIC DNA]</scope>
</reference>
<dbReference type="PANTHER" id="PTHR33568">
    <property type="entry name" value="DNA POLYMERASE"/>
    <property type="match status" value="1"/>
</dbReference>
<evidence type="ECO:0000256" key="8">
    <source>
        <dbReference type="ARBA" id="ARBA00049244"/>
    </source>
</evidence>
<evidence type="ECO:0000313" key="10">
    <source>
        <dbReference type="EMBL" id="GBN09370.1"/>
    </source>
</evidence>
<evidence type="ECO:0000259" key="9">
    <source>
        <dbReference type="Pfam" id="PF03175"/>
    </source>
</evidence>
<evidence type="ECO:0000256" key="2">
    <source>
        <dbReference type="ARBA" id="ARBA00012417"/>
    </source>
</evidence>
<keyword evidence="5" id="KW-0235">DNA replication</keyword>
<evidence type="ECO:0000313" key="11">
    <source>
        <dbReference type="Proteomes" id="UP000499080"/>
    </source>
</evidence>
<protein>
    <recommendedName>
        <fullName evidence="2">DNA-directed DNA polymerase</fullName>
        <ecNumber evidence="2">2.7.7.7</ecNumber>
    </recommendedName>
</protein>
<evidence type="ECO:0000256" key="5">
    <source>
        <dbReference type="ARBA" id="ARBA00022705"/>
    </source>
</evidence>
<sequence length="134" mass="14824">MQGVLYVAFFSPKQKGHTVIAHNMKGFDGQFIVGWMLEQGTSPSVIPIGSKLMSILHPSLGITIIDSMSFLPMCLSKLPNCFGLSELKKGYFPHLFNVRENQNYVGPLPSSNFTLQIACPLLHEQHSCPGMLIM</sequence>
<organism evidence="10 11">
    <name type="scientific">Araneus ventricosus</name>
    <name type="common">Orbweaver spider</name>
    <name type="synonym">Epeira ventricosa</name>
    <dbReference type="NCBI Taxonomy" id="182803"/>
    <lineage>
        <taxon>Eukaryota</taxon>
        <taxon>Metazoa</taxon>
        <taxon>Ecdysozoa</taxon>
        <taxon>Arthropoda</taxon>
        <taxon>Chelicerata</taxon>
        <taxon>Arachnida</taxon>
        <taxon>Araneae</taxon>
        <taxon>Araneomorphae</taxon>
        <taxon>Entelegynae</taxon>
        <taxon>Araneoidea</taxon>
        <taxon>Araneidae</taxon>
        <taxon>Araneus</taxon>
    </lineage>
</organism>
<name>A0A4Y2L585_ARAVE</name>
<dbReference type="GO" id="GO:0003887">
    <property type="term" value="F:DNA-directed DNA polymerase activity"/>
    <property type="evidence" value="ECO:0007669"/>
    <property type="project" value="UniProtKB-KW"/>
</dbReference>
<dbReference type="GO" id="GO:0003677">
    <property type="term" value="F:DNA binding"/>
    <property type="evidence" value="ECO:0007669"/>
    <property type="project" value="UniProtKB-KW"/>
</dbReference>
<dbReference type="InterPro" id="IPR036397">
    <property type="entry name" value="RNaseH_sf"/>
</dbReference>
<evidence type="ECO:0000256" key="7">
    <source>
        <dbReference type="ARBA" id="ARBA00023125"/>
    </source>
</evidence>
<comment type="caution">
    <text evidence="10">The sequence shown here is derived from an EMBL/GenBank/DDBJ whole genome shotgun (WGS) entry which is preliminary data.</text>
</comment>
<dbReference type="Gene3D" id="3.30.420.10">
    <property type="entry name" value="Ribonuclease H-like superfamily/Ribonuclease H"/>
    <property type="match status" value="1"/>
</dbReference>
<comment type="similarity">
    <text evidence="1">Belongs to the DNA polymerase type-B family.</text>
</comment>
<proteinExistence type="inferred from homology"/>
<keyword evidence="3" id="KW-0808">Transferase</keyword>
<feature type="domain" description="DNA-directed DNA polymerase family B mitochondria/virus" evidence="9">
    <location>
        <begin position="13"/>
        <end position="114"/>
    </location>
</feature>
<dbReference type="SUPFAM" id="SSF53098">
    <property type="entry name" value="Ribonuclease H-like"/>
    <property type="match status" value="1"/>
</dbReference>
<evidence type="ECO:0000256" key="4">
    <source>
        <dbReference type="ARBA" id="ARBA00022695"/>
    </source>
</evidence>
<dbReference type="AlphaFoldDB" id="A0A4Y2L585"/>
<dbReference type="GO" id="GO:0006260">
    <property type="term" value="P:DNA replication"/>
    <property type="evidence" value="ECO:0007669"/>
    <property type="project" value="UniProtKB-KW"/>
</dbReference>
<dbReference type="OrthoDB" id="10067094at2759"/>
<dbReference type="EC" id="2.7.7.7" evidence="2"/>